<comment type="similarity">
    <text evidence="1">Belongs to the LysR transcriptional regulatory family.</text>
</comment>
<dbReference type="Pfam" id="PF00126">
    <property type="entry name" value="HTH_1"/>
    <property type="match status" value="1"/>
</dbReference>
<dbReference type="Proteomes" id="UP000033166">
    <property type="component" value="Chromosome I"/>
</dbReference>
<dbReference type="Gene3D" id="1.10.10.10">
    <property type="entry name" value="Winged helix-like DNA-binding domain superfamily/Winged helix DNA-binding domain"/>
    <property type="match status" value="1"/>
</dbReference>
<dbReference type="SUPFAM" id="SSF46785">
    <property type="entry name" value="Winged helix' DNA-binding domain"/>
    <property type="match status" value="1"/>
</dbReference>
<dbReference type="AlphaFoldDB" id="A0A0D6DUJ2"/>
<dbReference type="PRINTS" id="PR00039">
    <property type="entry name" value="HTHLYSR"/>
</dbReference>
<dbReference type="PROSITE" id="PS50931">
    <property type="entry name" value="HTH_LYSR"/>
    <property type="match status" value="1"/>
</dbReference>
<organism evidence="6 7">
    <name type="scientific">Pseudolactococcus piscium MKFS47</name>
    <dbReference type="NCBI Taxonomy" id="297352"/>
    <lineage>
        <taxon>Bacteria</taxon>
        <taxon>Bacillati</taxon>
        <taxon>Bacillota</taxon>
        <taxon>Bacilli</taxon>
        <taxon>Lactobacillales</taxon>
        <taxon>Streptococcaceae</taxon>
        <taxon>Pseudolactococcus</taxon>
    </lineage>
</organism>
<gene>
    <name evidence="6" type="primary">yeiE</name>
    <name evidence="6" type="ORF">LACPI_0407</name>
</gene>
<sequence>MFKYLETFKVVYETKHFSKAAELLFIAQPTVSAQIKQLEADLGVALFIRNGRQEIETTPQGDLLYQKSVNLLDEWRELKSDLQHEKNQMTHCVIGASHTYSIYVLPDLIIQLKRIFPKLSITIKLMNSLAVVEALNRHEIDFGFIEKPLSMKHMHRFPLVKDQLVIAGNPEIGPWLVREETSGVYYYTQRYLEEHDIKQEQVSIHNNEIIVALLKKGYGCSIISERAAQGLDYKPLSEKYQRHFYLITRDQESRDELSKLVTWIRQQAKDASSN</sequence>
<dbReference type="Pfam" id="PF03466">
    <property type="entry name" value="LysR_substrate"/>
    <property type="match status" value="1"/>
</dbReference>
<evidence type="ECO:0000256" key="3">
    <source>
        <dbReference type="ARBA" id="ARBA00023125"/>
    </source>
</evidence>
<keyword evidence="2" id="KW-0805">Transcription regulation</keyword>
<dbReference type="PANTHER" id="PTHR30126:SF64">
    <property type="entry name" value="HTH-TYPE TRANSCRIPTIONAL REGULATOR CITR"/>
    <property type="match status" value="1"/>
</dbReference>
<dbReference type="Gene3D" id="3.40.190.10">
    <property type="entry name" value="Periplasmic binding protein-like II"/>
    <property type="match status" value="2"/>
</dbReference>
<evidence type="ECO:0000313" key="7">
    <source>
        <dbReference type="Proteomes" id="UP000033166"/>
    </source>
</evidence>
<dbReference type="GO" id="GO:0000976">
    <property type="term" value="F:transcription cis-regulatory region binding"/>
    <property type="evidence" value="ECO:0007669"/>
    <property type="project" value="TreeGrafter"/>
</dbReference>
<dbReference type="InterPro" id="IPR005119">
    <property type="entry name" value="LysR_subst-bd"/>
</dbReference>
<dbReference type="InterPro" id="IPR000847">
    <property type="entry name" value="LysR_HTH_N"/>
</dbReference>
<reference evidence="7" key="1">
    <citation type="submission" date="2015-01" db="EMBL/GenBank/DDBJ databases">
        <authorList>
            <person name="Andreevskaya M."/>
        </authorList>
    </citation>
    <scope>NUCLEOTIDE SEQUENCE [LARGE SCALE GENOMIC DNA]</scope>
    <source>
        <strain evidence="7">MKFS47</strain>
    </source>
</reference>
<accession>A0A0D6DUJ2</accession>
<name>A0A0D6DUJ2_9LACT</name>
<evidence type="ECO:0000256" key="4">
    <source>
        <dbReference type="ARBA" id="ARBA00023163"/>
    </source>
</evidence>
<dbReference type="STRING" id="1364.LP2241_20029"/>
<keyword evidence="4" id="KW-0804">Transcription</keyword>
<dbReference type="RefSeq" id="WP_047914867.1">
    <property type="nucleotide sequence ID" value="NZ_LN774769.1"/>
</dbReference>
<keyword evidence="3" id="KW-0238">DNA-binding</keyword>
<proteinExistence type="inferred from homology"/>
<dbReference type="SUPFAM" id="SSF53850">
    <property type="entry name" value="Periplasmic binding protein-like II"/>
    <property type="match status" value="1"/>
</dbReference>
<dbReference type="FunFam" id="1.10.10.10:FF:000001">
    <property type="entry name" value="LysR family transcriptional regulator"/>
    <property type="match status" value="1"/>
</dbReference>
<dbReference type="InterPro" id="IPR036390">
    <property type="entry name" value="WH_DNA-bd_sf"/>
</dbReference>
<evidence type="ECO:0000256" key="1">
    <source>
        <dbReference type="ARBA" id="ARBA00009437"/>
    </source>
</evidence>
<protein>
    <submittedName>
        <fullName evidence="6">Transcriptional regulator YeiE</fullName>
    </submittedName>
</protein>
<dbReference type="HOGENOM" id="CLU_039613_6_1_9"/>
<dbReference type="GO" id="GO:0003700">
    <property type="term" value="F:DNA-binding transcription factor activity"/>
    <property type="evidence" value="ECO:0007669"/>
    <property type="project" value="InterPro"/>
</dbReference>
<dbReference type="PANTHER" id="PTHR30126">
    <property type="entry name" value="HTH-TYPE TRANSCRIPTIONAL REGULATOR"/>
    <property type="match status" value="1"/>
</dbReference>
<dbReference type="InterPro" id="IPR036388">
    <property type="entry name" value="WH-like_DNA-bd_sf"/>
</dbReference>
<evidence type="ECO:0000259" key="5">
    <source>
        <dbReference type="PROSITE" id="PS50931"/>
    </source>
</evidence>
<feature type="domain" description="HTH lysR-type" evidence="5">
    <location>
        <begin position="1"/>
        <end position="58"/>
    </location>
</feature>
<dbReference type="EMBL" id="LN774769">
    <property type="protein sequence ID" value="CEN27607.1"/>
    <property type="molecule type" value="Genomic_DNA"/>
</dbReference>
<evidence type="ECO:0000313" key="6">
    <source>
        <dbReference type="EMBL" id="CEN27607.1"/>
    </source>
</evidence>
<evidence type="ECO:0000256" key="2">
    <source>
        <dbReference type="ARBA" id="ARBA00023015"/>
    </source>
</evidence>
<dbReference type="KEGG" id="lpk:LACPI_0407"/>